<evidence type="ECO:0000256" key="1">
    <source>
        <dbReference type="SAM" id="Coils"/>
    </source>
</evidence>
<organism evidence="2 3">
    <name type="scientific">Clostridium chauvoei</name>
    <dbReference type="NCBI Taxonomy" id="46867"/>
    <lineage>
        <taxon>Bacteria</taxon>
        <taxon>Bacillati</taxon>
        <taxon>Bacillota</taxon>
        <taxon>Clostridia</taxon>
        <taxon>Eubacteriales</taxon>
        <taxon>Clostridiaceae</taxon>
        <taxon>Clostridium</taxon>
    </lineage>
</organism>
<reference evidence="2 3" key="1">
    <citation type="submission" date="2021-08" db="EMBL/GenBank/DDBJ databases">
        <title>Genome sequence analysis of Clostridium chauvoei strains of European origin and evaluation of typing options for outbreak investigations.</title>
        <authorList>
            <person name="Abdel-Glil M."/>
            <person name="Thomas P."/>
            <person name="Seyboldt C."/>
        </authorList>
    </citation>
    <scope>NUCLEOTIDE SEQUENCE [LARGE SCALE GENOMIC DNA]</scope>
    <source>
        <strain evidence="2 3">S0260-09</strain>
    </source>
</reference>
<proteinExistence type="predicted"/>
<dbReference type="Pfam" id="PF19610">
    <property type="entry name" value="DUF6115"/>
    <property type="match status" value="1"/>
</dbReference>
<accession>A0ABD4RF88</accession>
<dbReference type="GeneID" id="66301244"/>
<dbReference type="InterPro" id="IPR046118">
    <property type="entry name" value="DUF6115"/>
</dbReference>
<dbReference type="EMBL" id="JAIFTX010000005">
    <property type="protein sequence ID" value="MBX7290037.1"/>
    <property type="molecule type" value="Genomic_DNA"/>
</dbReference>
<sequence>MIPILILVIGIILIILNVKAIRKEEKSFNHILEREADNSNKDYGLEIIAIRKDLAETVLDLQKEIEEIKISIEKLKDESKKDDNKVEDINLKETEDVISEINFSNSLDKENKENKVNQVKTLIEQGLSDDEICEKLSIGRGEVLLIKGLF</sequence>
<dbReference type="Proteomes" id="UP000775179">
    <property type="component" value="Unassembled WGS sequence"/>
</dbReference>
<evidence type="ECO:0000313" key="2">
    <source>
        <dbReference type="EMBL" id="MBX7290037.1"/>
    </source>
</evidence>
<evidence type="ECO:0000313" key="3">
    <source>
        <dbReference type="Proteomes" id="UP000775179"/>
    </source>
</evidence>
<name>A0ABD4RF88_9CLOT</name>
<dbReference type="RefSeq" id="WP_021875235.1">
    <property type="nucleotide sequence ID" value="NZ_CP018624.1"/>
</dbReference>
<protein>
    <submittedName>
        <fullName evidence="2">Uncharacterized protein</fullName>
    </submittedName>
</protein>
<dbReference type="KEGG" id="cchv:BTM20_05145"/>
<feature type="coiled-coil region" evidence="1">
    <location>
        <begin position="51"/>
        <end position="92"/>
    </location>
</feature>
<comment type="caution">
    <text evidence="2">The sequence shown here is derived from an EMBL/GenBank/DDBJ whole genome shotgun (WGS) entry which is preliminary data.</text>
</comment>
<gene>
    <name evidence="2" type="ORF">K4H94_03100</name>
</gene>
<keyword evidence="1" id="KW-0175">Coiled coil</keyword>
<dbReference type="AlphaFoldDB" id="A0ABD4RF88"/>